<evidence type="ECO:0000256" key="1">
    <source>
        <dbReference type="SAM" id="Phobius"/>
    </source>
</evidence>
<sequence length="82" mass="8716">VWIVTLKKTGVVLRLLGVGWYVGICIGVGALCGVWIDSHFGFTPVSTLVGVFVGLTAAVAGMYIMLMAVLRYIAEESQEGDP</sequence>
<keyword evidence="1" id="KW-1133">Transmembrane helix</keyword>
<protein>
    <recommendedName>
        <fullName evidence="3">AtpZ/AtpI family protein</fullName>
    </recommendedName>
</protein>
<dbReference type="InterPro" id="IPR032820">
    <property type="entry name" value="ATPase_put"/>
</dbReference>
<dbReference type="Pfam" id="PF09527">
    <property type="entry name" value="ATPase_gene1"/>
    <property type="match status" value="1"/>
</dbReference>
<evidence type="ECO:0000313" key="2">
    <source>
        <dbReference type="EMBL" id="SVA01211.1"/>
    </source>
</evidence>
<evidence type="ECO:0008006" key="3">
    <source>
        <dbReference type="Google" id="ProtNLM"/>
    </source>
</evidence>
<keyword evidence="1" id="KW-0812">Transmembrane</keyword>
<reference evidence="2" key="1">
    <citation type="submission" date="2018-05" db="EMBL/GenBank/DDBJ databases">
        <authorList>
            <person name="Lanie J.A."/>
            <person name="Ng W.-L."/>
            <person name="Kazmierczak K.M."/>
            <person name="Andrzejewski T.M."/>
            <person name="Davidsen T.M."/>
            <person name="Wayne K.J."/>
            <person name="Tettelin H."/>
            <person name="Glass J.I."/>
            <person name="Rusch D."/>
            <person name="Podicherti R."/>
            <person name="Tsui H.-C.T."/>
            <person name="Winkler M.E."/>
        </authorList>
    </citation>
    <scope>NUCLEOTIDE SEQUENCE</scope>
</reference>
<proteinExistence type="predicted"/>
<keyword evidence="1" id="KW-0472">Membrane</keyword>
<dbReference type="EMBL" id="UINC01002881">
    <property type="protein sequence ID" value="SVA01211.1"/>
    <property type="molecule type" value="Genomic_DNA"/>
</dbReference>
<feature type="transmembrane region" description="Helical" evidence="1">
    <location>
        <begin position="12"/>
        <end position="36"/>
    </location>
</feature>
<name>A0A381SD04_9ZZZZ</name>
<feature type="transmembrane region" description="Helical" evidence="1">
    <location>
        <begin position="48"/>
        <end position="70"/>
    </location>
</feature>
<dbReference type="AlphaFoldDB" id="A0A381SD04"/>
<accession>A0A381SD04</accession>
<organism evidence="2">
    <name type="scientific">marine metagenome</name>
    <dbReference type="NCBI Taxonomy" id="408172"/>
    <lineage>
        <taxon>unclassified sequences</taxon>
        <taxon>metagenomes</taxon>
        <taxon>ecological metagenomes</taxon>
    </lineage>
</organism>
<gene>
    <name evidence="2" type="ORF">METZ01_LOCUS54065</name>
</gene>
<feature type="non-terminal residue" evidence="2">
    <location>
        <position position="1"/>
    </location>
</feature>